<dbReference type="InterPro" id="IPR001789">
    <property type="entry name" value="Sig_transdc_resp-reg_receiver"/>
</dbReference>
<dbReference type="GO" id="GO:0000156">
    <property type="term" value="F:phosphorelay response regulator activity"/>
    <property type="evidence" value="ECO:0007669"/>
    <property type="project" value="InterPro"/>
</dbReference>
<reference evidence="4 5" key="1">
    <citation type="submission" date="2017-06" db="EMBL/GenBank/DDBJ databases">
        <title>Complete genome sequence of Paenibacillus odorifer CBA7130.</title>
        <authorList>
            <person name="Nam Y.-D."/>
            <person name="Kang J."/>
            <person name="Chung W.-H."/>
        </authorList>
    </citation>
    <scope>NUCLEOTIDE SEQUENCE [LARGE SCALE GENOMIC DNA]</scope>
    <source>
        <strain evidence="4 5">CBA7130</strain>
    </source>
</reference>
<evidence type="ECO:0000313" key="4">
    <source>
        <dbReference type="EMBL" id="AWV35421.1"/>
    </source>
</evidence>
<organism evidence="4 5">
    <name type="scientific">Paenibacillus odorifer</name>
    <dbReference type="NCBI Taxonomy" id="189426"/>
    <lineage>
        <taxon>Bacteria</taxon>
        <taxon>Bacillati</taxon>
        <taxon>Bacillota</taxon>
        <taxon>Bacilli</taxon>
        <taxon>Bacillales</taxon>
        <taxon>Paenibacillaceae</taxon>
        <taxon>Paenibacillus</taxon>
    </lineage>
</organism>
<dbReference type="EMBL" id="CP021965">
    <property type="protein sequence ID" value="AWV35421.1"/>
    <property type="molecule type" value="Genomic_DNA"/>
</dbReference>
<feature type="domain" description="HTH LytTR-type" evidence="3">
    <location>
        <begin position="139"/>
        <end position="238"/>
    </location>
</feature>
<dbReference type="InterPro" id="IPR046947">
    <property type="entry name" value="LytR-like"/>
</dbReference>
<dbReference type="SMART" id="SM00850">
    <property type="entry name" value="LytTR"/>
    <property type="match status" value="1"/>
</dbReference>
<dbReference type="PROSITE" id="PS50930">
    <property type="entry name" value="HTH_LYTTR"/>
    <property type="match status" value="1"/>
</dbReference>
<dbReference type="RefSeq" id="WP_111505333.1">
    <property type="nucleotide sequence ID" value="NZ_CP021965.1"/>
</dbReference>
<protein>
    <recommendedName>
        <fullName evidence="6">DNA-binding response regulator</fullName>
    </recommendedName>
</protein>
<name>A0AAD0KMX6_9BACL</name>
<evidence type="ECO:0000259" key="2">
    <source>
        <dbReference type="PROSITE" id="PS50110"/>
    </source>
</evidence>
<dbReference type="InterPro" id="IPR011006">
    <property type="entry name" value="CheY-like_superfamily"/>
</dbReference>
<dbReference type="PANTHER" id="PTHR37299">
    <property type="entry name" value="TRANSCRIPTIONAL REGULATOR-RELATED"/>
    <property type="match status" value="1"/>
</dbReference>
<sequence>MIRIAVCDDDFPTTELIERLILETQRNFTRKIEVSIFYSGESFTKAIQEACTFDIIFMDIEMAGMDGIKAGYVLRGNDENDLVQLIYVSSHDEYHLQLFDVQPSGFIKKPIDSEIFKQKLISTIEKVIRKLQQGKKNFLSLQQKGKEILIPYRNIIYLESNRRRIILYSCNNQHDYYSTLNEEEQKLPVSDFVRIHQSYIVNFYFIKEISNQGVILLNGEALPISAKYSADFKKKYLKFRGSLVG</sequence>
<dbReference type="GO" id="GO:0003677">
    <property type="term" value="F:DNA binding"/>
    <property type="evidence" value="ECO:0007669"/>
    <property type="project" value="InterPro"/>
</dbReference>
<evidence type="ECO:0008006" key="6">
    <source>
        <dbReference type="Google" id="ProtNLM"/>
    </source>
</evidence>
<accession>A0AAD0KMX6</accession>
<dbReference type="SMART" id="SM00448">
    <property type="entry name" value="REC"/>
    <property type="match status" value="1"/>
</dbReference>
<keyword evidence="1" id="KW-0597">Phosphoprotein</keyword>
<dbReference type="Proteomes" id="UP000249163">
    <property type="component" value="Chromosome"/>
</dbReference>
<dbReference type="AlphaFoldDB" id="A0AAD0KMX6"/>
<evidence type="ECO:0000256" key="1">
    <source>
        <dbReference type="PROSITE-ProRule" id="PRU00169"/>
    </source>
</evidence>
<dbReference type="Gene3D" id="3.40.50.2300">
    <property type="match status" value="1"/>
</dbReference>
<dbReference type="PANTHER" id="PTHR37299:SF1">
    <property type="entry name" value="STAGE 0 SPORULATION PROTEIN A HOMOLOG"/>
    <property type="match status" value="1"/>
</dbReference>
<evidence type="ECO:0000313" key="5">
    <source>
        <dbReference type="Proteomes" id="UP000249163"/>
    </source>
</evidence>
<evidence type="ECO:0000259" key="3">
    <source>
        <dbReference type="PROSITE" id="PS50930"/>
    </source>
</evidence>
<feature type="domain" description="Response regulatory" evidence="2">
    <location>
        <begin position="3"/>
        <end position="124"/>
    </location>
</feature>
<dbReference type="PROSITE" id="PS50110">
    <property type="entry name" value="RESPONSE_REGULATORY"/>
    <property type="match status" value="1"/>
</dbReference>
<dbReference type="Gene3D" id="2.40.50.1020">
    <property type="entry name" value="LytTr DNA-binding domain"/>
    <property type="match status" value="1"/>
</dbReference>
<dbReference type="Pfam" id="PF00072">
    <property type="entry name" value="Response_reg"/>
    <property type="match status" value="1"/>
</dbReference>
<dbReference type="SUPFAM" id="SSF52172">
    <property type="entry name" value="CheY-like"/>
    <property type="match status" value="1"/>
</dbReference>
<proteinExistence type="predicted"/>
<gene>
    <name evidence="4" type="ORF">CD191_23795</name>
</gene>
<dbReference type="Pfam" id="PF04397">
    <property type="entry name" value="LytTR"/>
    <property type="match status" value="1"/>
</dbReference>
<dbReference type="InterPro" id="IPR007492">
    <property type="entry name" value="LytTR_DNA-bd_dom"/>
</dbReference>
<feature type="modified residue" description="4-aspartylphosphate" evidence="1">
    <location>
        <position position="59"/>
    </location>
</feature>